<comment type="subcellular location">
    <subcellularLocation>
        <location evidence="1">Cytoplasm</location>
    </subcellularLocation>
</comment>
<dbReference type="EMBL" id="DTDV01000006">
    <property type="protein sequence ID" value="HGK23151.1"/>
    <property type="molecule type" value="Genomic_DNA"/>
</dbReference>
<reference evidence="19" key="1">
    <citation type="journal article" date="2020" name="mSystems">
        <title>Genome- and Community-Level Interaction Insights into Carbon Utilization and Element Cycling Functions of Hydrothermarchaeota in Hydrothermal Sediment.</title>
        <authorList>
            <person name="Zhou Z."/>
            <person name="Liu Y."/>
            <person name="Xu W."/>
            <person name="Pan J."/>
            <person name="Luo Z.H."/>
            <person name="Li M."/>
        </authorList>
    </citation>
    <scope>NUCLEOTIDE SEQUENCE [LARGE SCALE GENOMIC DNA]</scope>
    <source>
        <strain evidence="19">SpSt-70</strain>
    </source>
</reference>
<keyword evidence="10" id="KW-1015">Disulfide bond</keyword>
<dbReference type="SUPFAM" id="SSF51905">
    <property type="entry name" value="FAD/NAD(P)-binding domain"/>
    <property type="match status" value="1"/>
</dbReference>
<feature type="binding site" evidence="14">
    <location>
        <position position="50"/>
    </location>
    <ligand>
        <name>FAD</name>
        <dbReference type="ChEBI" id="CHEBI:57692"/>
    </ligand>
</feature>
<feature type="binding site" evidence="14">
    <location>
        <position position="113"/>
    </location>
    <ligand>
        <name>FAD</name>
        <dbReference type="ChEBI" id="CHEBI:57692"/>
    </ligand>
</feature>
<dbReference type="Pfam" id="PF02852">
    <property type="entry name" value="Pyr_redox_dim"/>
    <property type="match status" value="1"/>
</dbReference>
<dbReference type="GO" id="GO:0050660">
    <property type="term" value="F:flavin adenine dinucleotide binding"/>
    <property type="evidence" value="ECO:0007669"/>
    <property type="project" value="InterPro"/>
</dbReference>
<evidence type="ECO:0000256" key="10">
    <source>
        <dbReference type="ARBA" id="ARBA00023157"/>
    </source>
</evidence>
<keyword evidence="6 16" id="KW-0285">Flavoprotein</keyword>
<dbReference type="PRINTS" id="PR00368">
    <property type="entry name" value="FADPNR"/>
</dbReference>
<dbReference type="Pfam" id="PF07992">
    <property type="entry name" value="Pyr_redox_2"/>
    <property type="match status" value="1"/>
</dbReference>
<dbReference type="Gene3D" id="3.30.390.30">
    <property type="match status" value="1"/>
</dbReference>
<keyword evidence="14" id="KW-0547">Nucleotide-binding</keyword>
<evidence type="ECO:0000256" key="8">
    <source>
        <dbReference type="ARBA" id="ARBA00023002"/>
    </source>
</evidence>
<comment type="caution">
    <text evidence="19">The sequence shown here is derived from an EMBL/GenBank/DDBJ whole genome shotgun (WGS) entry which is preliminary data.</text>
</comment>
<keyword evidence="7 14" id="KW-0274">FAD</keyword>
<evidence type="ECO:0000256" key="3">
    <source>
        <dbReference type="ARBA" id="ARBA00012608"/>
    </source>
</evidence>
<name>A0A7V4DY20_DICTH</name>
<evidence type="ECO:0000256" key="11">
    <source>
        <dbReference type="ARBA" id="ARBA00023284"/>
    </source>
</evidence>
<organism evidence="19">
    <name type="scientific">Dictyoglomus thermophilum</name>
    <dbReference type="NCBI Taxonomy" id="14"/>
    <lineage>
        <taxon>Bacteria</taxon>
        <taxon>Pseudomonadati</taxon>
        <taxon>Dictyoglomota</taxon>
        <taxon>Dictyoglomia</taxon>
        <taxon>Dictyoglomales</taxon>
        <taxon>Dictyoglomaceae</taxon>
        <taxon>Dictyoglomus</taxon>
    </lineage>
</organism>
<comment type="catalytic activity">
    <reaction evidence="12 16">
        <text>N(6)-[(R)-dihydrolipoyl]-L-lysyl-[protein] + NAD(+) = N(6)-[(R)-lipoyl]-L-lysyl-[protein] + NADH + H(+)</text>
        <dbReference type="Rhea" id="RHEA:15045"/>
        <dbReference type="Rhea" id="RHEA-COMP:10474"/>
        <dbReference type="Rhea" id="RHEA-COMP:10475"/>
        <dbReference type="ChEBI" id="CHEBI:15378"/>
        <dbReference type="ChEBI" id="CHEBI:57540"/>
        <dbReference type="ChEBI" id="CHEBI:57945"/>
        <dbReference type="ChEBI" id="CHEBI:83099"/>
        <dbReference type="ChEBI" id="CHEBI:83100"/>
        <dbReference type="EC" id="1.8.1.4"/>
    </reaction>
</comment>
<dbReference type="PIRSF" id="PIRSF000350">
    <property type="entry name" value="Mercury_reductase_MerA"/>
    <property type="match status" value="1"/>
</dbReference>
<dbReference type="GO" id="GO:0004148">
    <property type="term" value="F:dihydrolipoyl dehydrogenase (NADH) activity"/>
    <property type="evidence" value="ECO:0007669"/>
    <property type="project" value="UniProtKB-EC"/>
</dbReference>
<dbReference type="RefSeq" id="WP_149122717.1">
    <property type="nucleotide sequence ID" value="NZ_VTFL01000002.1"/>
</dbReference>
<evidence type="ECO:0000256" key="6">
    <source>
        <dbReference type="ARBA" id="ARBA00022630"/>
    </source>
</evidence>
<evidence type="ECO:0000259" key="17">
    <source>
        <dbReference type="Pfam" id="PF02852"/>
    </source>
</evidence>
<evidence type="ECO:0000256" key="9">
    <source>
        <dbReference type="ARBA" id="ARBA00023027"/>
    </source>
</evidence>
<dbReference type="InterPro" id="IPR001100">
    <property type="entry name" value="Pyr_nuc-diS_OxRdtase"/>
</dbReference>
<comment type="cofactor">
    <cofactor evidence="14 16">
        <name>FAD</name>
        <dbReference type="ChEBI" id="CHEBI:57692"/>
    </cofactor>
    <text evidence="14 16">Binds 1 FAD per subunit.</text>
</comment>
<dbReference type="PANTHER" id="PTHR22912">
    <property type="entry name" value="DISULFIDE OXIDOREDUCTASE"/>
    <property type="match status" value="1"/>
</dbReference>
<dbReference type="GO" id="GO:0005737">
    <property type="term" value="C:cytoplasm"/>
    <property type="evidence" value="ECO:0007669"/>
    <property type="project" value="UniProtKB-SubCell"/>
</dbReference>
<evidence type="ECO:0000256" key="12">
    <source>
        <dbReference type="ARBA" id="ARBA00049187"/>
    </source>
</evidence>
<accession>A0A7V4DY20</accession>
<dbReference type="SUPFAM" id="SSF55424">
    <property type="entry name" value="FAD/NAD-linked reductases, dimerisation (C-terminal) domain"/>
    <property type="match status" value="1"/>
</dbReference>
<dbReference type="FunFam" id="3.30.390.30:FF:000001">
    <property type="entry name" value="Dihydrolipoyl dehydrogenase"/>
    <property type="match status" value="1"/>
</dbReference>
<evidence type="ECO:0000256" key="4">
    <source>
        <dbReference type="ARBA" id="ARBA00016961"/>
    </source>
</evidence>
<dbReference type="InterPro" id="IPR023753">
    <property type="entry name" value="FAD/NAD-binding_dom"/>
</dbReference>
<keyword evidence="5" id="KW-0963">Cytoplasm</keyword>
<evidence type="ECO:0000259" key="18">
    <source>
        <dbReference type="Pfam" id="PF07992"/>
    </source>
</evidence>
<feature type="binding site" evidence="14">
    <location>
        <position position="266"/>
    </location>
    <ligand>
        <name>NAD(+)</name>
        <dbReference type="ChEBI" id="CHEBI:57540"/>
    </ligand>
</feature>
<comment type="similarity">
    <text evidence="2 16">Belongs to the class-I pyridine nucleotide-disulfide oxidoreductase family.</text>
</comment>
<feature type="binding site" evidence="14">
    <location>
        <begin position="141"/>
        <end position="143"/>
    </location>
    <ligand>
        <name>FAD</name>
        <dbReference type="ChEBI" id="CHEBI:57692"/>
    </ligand>
</feature>
<dbReference type="PROSITE" id="PS00076">
    <property type="entry name" value="PYRIDINE_REDOX_1"/>
    <property type="match status" value="1"/>
</dbReference>
<feature type="disulfide bond" description="Redox-active" evidence="15">
    <location>
        <begin position="41"/>
        <end position="46"/>
    </location>
</feature>
<sequence>MERFDVIFLGAGSGGYVGAIRAADLGKKVCIIEARELGGTCLNRGCIPTKALLKSAEVFHTVKDAKTFGINVDAYSFDVNGIYSWKENVVKKLVSGVEYLLKSRKVVIKKGRGRIIDNETIEVETPEGKEIVQGDNIVIATGSEPAMIPTFRIDGKNVLTSDDALNLREIPKDIVIIGAGAIGIEFATFYSTFGTKVTIVEMMPQVVPTLKDKKVASYLQRILNKKGIEVKVGVKIESVEVKGGKVYSTLSTGEVLESEKVLVSIGRKLNSDNIGLENIGVNVDRGRIVVDEYLRTNVKNVYAIGDVIGGLLLAHKAMKEGEVVAEIIAGENKKMDYRVVPWAIFSSPEIAACGLTEEEAKEQGIEVVTGEFPFSANGKAVSMNATDGFVKVVAKKEDKVIIGAQIIGPEASVMIAELALAIQNNLTLDDVADTVHTHPTLPEAVMEAVKVPLGSVVHIYLRR</sequence>
<dbReference type="InterPro" id="IPR006258">
    <property type="entry name" value="Lipoamide_DH"/>
</dbReference>
<feature type="binding site" evidence="14">
    <location>
        <begin position="178"/>
        <end position="185"/>
    </location>
    <ligand>
        <name>NAD(+)</name>
        <dbReference type="ChEBI" id="CHEBI:57540"/>
    </ligand>
</feature>
<evidence type="ECO:0000256" key="13">
    <source>
        <dbReference type="PIRSR" id="PIRSR000350-2"/>
    </source>
</evidence>
<dbReference type="AlphaFoldDB" id="A0A7V4DY20"/>
<dbReference type="EC" id="1.8.1.4" evidence="3 16"/>
<evidence type="ECO:0000256" key="2">
    <source>
        <dbReference type="ARBA" id="ARBA00007532"/>
    </source>
</evidence>
<evidence type="ECO:0000256" key="16">
    <source>
        <dbReference type="RuleBase" id="RU003692"/>
    </source>
</evidence>
<feature type="domain" description="FAD/NAD(P)-binding" evidence="18">
    <location>
        <begin position="4"/>
        <end position="321"/>
    </location>
</feature>
<comment type="miscellaneous">
    <text evidence="16">The active site is a redox-active disulfide bond.</text>
</comment>
<dbReference type="PRINTS" id="PR00411">
    <property type="entry name" value="PNDRDTASEI"/>
</dbReference>
<keyword evidence="8 16" id="KW-0560">Oxidoreductase</keyword>
<protein>
    <recommendedName>
        <fullName evidence="4 16">Dihydrolipoyl dehydrogenase</fullName>
        <ecNumber evidence="3 16">1.8.1.4</ecNumber>
    </recommendedName>
</protein>
<dbReference type="InterPro" id="IPR036188">
    <property type="entry name" value="FAD/NAD-bd_sf"/>
</dbReference>
<evidence type="ECO:0000313" key="19">
    <source>
        <dbReference type="EMBL" id="HGK23151.1"/>
    </source>
</evidence>
<evidence type="ECO:0000256" key="7">
    <source>
        <dbReference type="ARBA" id="ARBA00022827"/>
    </source>
</evidence>
<proteinExistence type="inferred from homology"/>
<dbReference type="InterPro" id="IPR012999">
    <property type="entry name" value="Pyr_OxRdtase_I_AS"/>
</dbReference>
<dbReference type="GO" id="GO:0006103">
    <property type="term" value="P:2-oxoglutarate metabolic process"/>
    <property type="evidence" value="ECO:0007669"/>
    <property type="project" value="TreeGrafter"/>
</dbReference>
<dbReference type="InterPro" id="IPR004099">
    <property type="entry name" value="Pyr_nucl-diS_OxRdtase_dimer"/>
</dbReference>
<dbReference type="InterPro" id="IPR050151">
    <property type="entry name" value="Class-I_Pyr_Nuc-Dis_Oxidored"/>
</dbReference>
<dbReference type="PANTHER" id="PTHR22912:SF217">
    <property type="entry name" value="DIHYDROLIPOYL DEHYDROGENASE"/>
    <property type="match status" value="1"/>
</dbReference>
<feature type="domain" description="Pyridine nucleotide-disulphide oxidoreductase dimerisation" evidence="17">
    <location>
        <begin position="340"/>
        <end position="448"/>
    </location>
</feature>
<dbReference type="NCBIfam" id="TIGR01350">
    <property type="entry name" value="lipoamide_DH"/>
    <property type="match status" value="1"/>
</dbReference>
<feature type="active site" description="Proton acceptor" evidence="13">
    <location>
        <position position="438"/>
    </location>
</feature>
<dbReference type="Gene3D" id="3.50.50.60">
    <property type="entry name" value="FAD/NAD(P)-binding domain"/>
    <property type="match status" value="2"/>
</dbReference>
<dbReference type="InterPro" id="IPR016156">
    <property type="entry name" value="FAD/NAD-linked_Rdtase_dimer_sf"/>
</dbReference>
<evidence type="ECO:0000256" key="5">
    <source>
        <dbReference type="ARBA" id="ARBA00022490"/>
    </source>
</evidence>
<evidence type="ECO:0000256" key="15">
    <source>
        <dbReference type="PIRSR" id="PIRSR000350-4"/>
    </source>
</evidence>
<gene>
    <name evidence="19" type="primary">lpdA</name>
    <name evidence="19" type="ORF">ENU78_01660</name>
</gene>
<feature type="binding site" evidence="14">
    <location>
        <position position="306"/>
    </location>
    <ligand>
        <name>FAD</name>
        <dbReference type="ChEBI" id="CHEBI:57692"/>
    </ligand>
</feature>
<evidence type="ECO:0000256" key="1">
    <source>
        <dbReference type="ARBA" id="ARBA00004496"/>
    </source>
</evidence>
<evidence type="ECO:0000256" key="14">
    <source>
        <dbReference type="PIRSR" id="PIRSR000350-3"/>
    </source>
</evidence>
<keyword evidence="9 14" id="KW-0520">NAD</keyword>
<feature type="binding site" evidence="14">
    <location>
        <position position="201"/>
    </location>
    <ligand>
        <name>NAD(+)</name>
        <dbReference type="ChEBI" id="CHEBI:57540"/>
    </ligand>
</feature>
<keyword evidence="11 16" id="KW-0676">Redox-active center</keyword>